<evidence type="ECO:0000256" key="1">
    <source>
        <dbReference type="ARBA" id="ARBA00022723"/>
    </source>
</evidence>
<dbReference type="Proteomes" id="UP000030428">
    <property type="component" value="Unassembled WGS sequence"/>
</dbReference>
<organism evidence="2 3">
    <name type="scientific">Candidatus Thiomargarita nelsonii</name>
    <dbReference type="NCBI Taxonomy" id="1003181"/>
    <lineage>
        <taxon>Bacteria</taxon>
        <taxon>Pseudomonadati</taxon>
        <taxon>Pseudomonadota</taxon>
        <taxon>Gammaproteobacteria</taxon>
        <taxon>Thiotrichales</taxon>
        <taxon>Thiotrichaceae</taxon>
        <taxon>Thiomargarita</taxon>
    </lineage>
</organism>
<dbReference type="PANTHER" id="PTHR46594:SF4">
    <property type="entry name" value="P-TYPE CATION-TRANSPORTING ATPASE"/>
    <property type="match status" value="1"/>
</dbReference>
<dbReference type="InterPro" id="IPR023214">
    <property type="entry name" value="HAD_sf"/>
</dbReference>
<dbReference type="SUPFAM" id="SSF56784">
    <property type="entry name" value="HAD-like"/>
    <property type="match status" value="1"/>
</dbReference>
<proteinExistence type="predicted"/>
<name>A0A0A6PAP5_9GAMM</name>
<protein>
    <submittedName>
        <fullName evidence="2">Uncharacterized protein</fullName>
    </submittedName>
</protein>
<sequence length="130" mass="14518">MPQQAHYEVGYGIKVQLPNKLLRVGSDRFMQIEGINIPANIQAIHEHCQELGNSLIMVAIDDELAGAIELEARLRPEAQKVIEQLQQRGLALYIISGDQEGSTRKLAAQLGIKNYFANTLPENKIPRKLC</sequence>
<reference evidence="2 3" key="1">
    <citation type="journal article" date="2016" name="Front. Microbiol.">
        <title>Single-Cell (Meta-)Genomics of a Dimorphic Candidatus Thiomargarita nelsonii Reveals Genomic Plasticity.</title>
        <authorList>
            <person name="Flood B.E."/>
            <person name="Fliss P."/>
            <person name="Jones D.S."/>
            <person name="Dick G.J."/>
            <person name="Jain S."/>
            <person name="Kaster A.K."/>
            <person name="Winkel M."/>
            <person name="Mussmann M."/>
            <person name="Bailey J."/>
        </authorList>
    </citation>
    <scope>NUCLEOTIDE SEQUENCE [LARGE SCALE GENOMIC DNA]</scope>
    <source>
        <strain evidence="2">Hydrate Ridge</strain>
    </source>
</reference>
<dbReference type="GO" id="GO:0000166">
    <property type="term" value="F:nucleotide binding"/>
    <property type="evidence" value="ECO:0007669"/>
    <property type="project" value="InterPro"/>
</dbReference>
<evidence type="ECO:0000313" key="3">
    <source>
        <dbReference type="Proteomes" id="UP000030428"/>
    </source>
</evidence>
<dbReference type="GO" id="GO:0046872">
    <property type="term" value="F:metal ion binding"/>
    <property type="evidence" value="ECO:0007669"/>
    <property type="project" value="UniProtKB-KW"/>
</dbReference>
<gene>
    <name evidence="2" type="ORF">PN36_11335</name>
</gene>
<dbReference type="AlphaFoldDB" id="A0A0A6PAP5"/>
<accession>A0A0A6PAP5</accession>
<dbReference type="Gene3D" id="3.40.50.1000">
    <property type="entry name" value="HAD superfamily/HAD-like"/>
    <property type="match status" value="1"/>
</dbReference>
<keyword evidence="3" id="KW-1185">Reference proteome</keyword>
<dbReference type="EMBL" id="JSZA02000034">
    <property type="protein sequence ID" value="KHD07773.1"/>
    <property type="molecule type" value="Genomic_DNA"/>
</dbReference>
<dbReference type="Pfam" id="PF00702">
    <property type="entry name" value="Hydrolase"/>
    <property type="match status" value="1"/>
</dbReference>
<dbReference type="PANTHER" id="PTHR46594">
    <property type="entry name" value="P-TYPE CATION-TRANSPORTING ATPASE"/>
    <property type="match status" value="1"/>
</dbReference>
<dbReference type="Gene3D" id="3.40.1110.10">
    <property type="entry name" value="Calcium-transporting ATPase, cytoplasmic domain N"/>
    <property type="match status" value="1"/>
</dbReference>
<dbReference type="InterPro" id="IPR023299">
    <property type="entry name" value="ATPase_P-typ_cyto_dom_N"/>
</dbReference>
<evidence type="ECO:0000313" key="2">
    <source>
        <dbReference type="EMBL" id="KHD07773.1"/>
    </source>
</evidence>
<dbReference type="SUPFAM" id="SSF81660">
    <property type="entry name" value="Metal cation-transporting ATPase, ATP-binding domain N"/>
    <property type="match status" value="1"/>
</dbReference>
<dbReference type="InterPro" id="IPR036412">
    <property type="entry name" value="HAD-like_sf"/>
</dbReference>
<comment type="caution">
    <text evidence="2">The sequence shown here is derived from an EMBL/GenBank/DDBJ whole genome shotgun (WGS) entry which is preliminary data.</text>
</comment>
<keyword evidence="1" id="KW-0479">Metal-binding</keyword>